<dbReference type="InterPro" id="IPR013783">
    <property type="entry name" value="Ig-like_fold"/>
</dbReference>
<accession>A0A1I7ITC8</accession>
<evidence type="ECO:0000313" key="4">
    <source>
        <dbReference type="Proteomes" id="UP000199138"/>
    </source>
</evidence>
<feature type="domain" description="Fibronectin type-III" evidence="2">
    <location>
        <begin position="393"/>
        <end position="487"/>
    </location>
</feature>
<dbReference type="Pfam" id="PF00041">
    <property type="entry name" value="fn3"/>
    <property type="match status" value="1"/>
</dbReference>
<dbReference type="InterPro" id="IPR026341">
    <property type="entry name" value="T9SS_type_B"/>
</dbReference>
<dbReference type="NCBIfam" id="NF038133">
    <property type="entry name" value="choice_anch_L"/>
    <property type="match status" value="1"/>
</dbReference>
<dbReference type="SMART" id="SM00060">
    <property type="entry name" value="FN3"/>
    <property type="match status" value="2"/>
</dbReference>
<dbReference type="Pfam" id="PF13585">
    <property type="entry name" value="CHU_C"/>
    <property type="match status" value="1"/>
</dbReference>
<evidence type="ECO:0000256" key="1">
    <source>
        <dbReference type="SAM" id="SignalP"/>
    </source>
</evidence>
<dbReference type="InterPro" id="IPR049804">
    <property type="entry name" value="Choice_anch_L"/>
</dbReference>
<dbReference type="Proteomes" id="UP000199138">
    <property type="component" value="Unassembled WGS sequence"/>
</dbReference>
<feature type="signal peptide" evidence="1">
    <location>
        <begin position="1"/>
        <end position="24"/>
    </location>
</feature>
<proteinExistence type="predicted"/>
<dbReference type="STRING" id="1224947.SAMN05216480_12142"/>
<sequence>MGQTKAKLVKLLVLMIVFVKVSFAQTTTCAPLTTPFTETFNSNSTTEDCWTVINQDGDNLTWDLNYNFAYFVYEGDQAASITKYWNSTTNDDYLISPTIQLTGTQRLKFHYRVVSASSPTDLEVLVSTTGTDIANFTDVIMPQETISNGTYEERILYLDDYTGDVNIAFHTPQIDANNWTLYLDEVIVEDIPECATPTDLTVLETTNTSATLAWEQGYQETQWEVFVQPVNSGIPTGNGTLANDNTFVAENLEASTFYEYYVRAYCSDTAQSEWVGAYTFNTAVCAAENQCNYTVTLEASYVGGNFSQLTIQQGTITVGTLVSTSSTDVISVPLCSNEDFQLSWNTTYWDDYTTSVTITDAYDEIVFQWNNGDSISTPFYQGTASCEQEACPLPTEVSLVSQDQNSITIDWEEQGSATSWEVYVVPFGSEAPDADSGLIGETATEHPYQINDLISGQEYDIYVRSLCGDEDGNSSWTQVEQFGTLIENDDCANAITLTVSDSPFCSDSYAATLNMATASNQGDLCGDVTFANDDVWFEFTATSTSHILYIKNILENGTPEGQNTSHNLNKVIYTGTCDNLTQVACVEDDNSDEFNYYGGFYTAPNTNDDDILLDDLTIGETYTIRVYSNYEEQKNYTFDICVATPENAMSIDQDTYTSEGLVGSVLMNDDCISISNFSTTTGIDFGAEHNGIAYFEAADSSFPFANGILLTTGNATQATGPKLSMQTASFYDQTGTDLWLGDADLQSYLSEIYPDDAAITLYDATILEFDFIAYGDHMNFNFLFASEDYGVPQCQYGDGFAFLLTDDQGVTTNLAVIPGTDTPVSVRTIKDNAYNAGCPSENEAYFDNLFDGMLGASRYASANNFYGMTVPMVAEADLVFGHQYHLKLVIADEGDGNWDSGVFIEGGSFQMTNNLSIGEDILLGDEEAVCEGQPVYIDLGNLAEGTQITWYKDGEVIEGATDTILETTSTGDYSVEIVFPNTDCINSDTKRIEFYPQPYISFPQTEMYVCVNEGIDLTVTLENESDFDNNIVYTWYNEEGTEVQSSYSDTYHIAPNSGENGLFTVVVTDELYGCEASATVDVLYSTNANCIVPQGISPNDDAYNNCLNLDFFSNQGNTINIQIFNRYGKEVYQRNNYVNEWCGTDQDGNQLPVGTYFYVITFPNGSQKTMSGYIYINY</sequence>
<dbReference type="NCBIfam" id="TIGR04131">
    <property type="entry name" value="Bac_Flav_CTERM"/>
    <property type="match status" value="1"/>
</dbReference>
<dbReference type="PROSITE" id="PS50853">
    <property type="entry name" value="FN3"/>
    <property type="match status" value="2"/>
</dbReference>
<reference evidence="3 4" key="1">
    <citation type="submission" date="2016-10" db="EMBL/GenBank/DDBJ databases">
        <authorList>
            <person name="de Groot N.N."/>
        </authorList>
    </citation>
    <scope>NUCLEOTIDE SEQUENCE [LARGE SCALE GENOMIC DNA]</scope>
    <source>
        <strain evidence="3 4">CGMCC 1.12333</strain>
    </source>
</reference>
<name>A0A1I7ITC8_9FLAO</name>
<dbReference type="AlphaFoldDB" id="A0A1I7ITC8"/>
<dbReference type="InterPro" id="IPR036116">
    <property type="entry name" value="FN3_sf"/>
</dbReference>
<keyword evidence="4" id="KW-1185">Reference proteome</keyword>
<dbReference type="EMBL" id="FPBK01000021">
    <property type="protein sequence ID" value="SFU76195.1"/>
    <property type="molecule type" value="Genomic_DNA"/>
</dbReference>
<organism evidence="3 4">
    <name type="scientific">Pustulibacterium marinum</name>
    <dbReference type="NCBI Taxonomy" id="1224947"/>
    <lineage>
        <taxon>Bacteria</taxon>
        <taxon>Pseudomonadati</taxon>
        <taxon>Bacteroidota</taxon>
        <taxon>Flavobacteriia</taxon>
        <taxon>Flavobacteriales</taxon>
        <taxon>Flavobacteriaceae</taxon>
        <taxon>Pustulibacterium</taxon>
    </lineage>
</organism>
<evidence type="ECO:0000259" key="2">
    <source>
        <dbReference type="PROSITE" id="PS50853"/>
    </source>
</evidence>
<gene>
    <name evidence="3" type="ORF">SAMN05216480_12142</name>
</gene>
<dbReference type="RefSeq" id="WP_093026506.1">
    <property type="nucleotide sequence ID" value="NZ_FPBK01000021.1"/>
</dbReference>
<dbReference type="SUPFAM" id="SSF49265">
    <property type="entry name" value="Fibronectin type III"/>
    <property type="match status" value="1"/>
</dbReference>
<dbReference type="NCBIfam" id="NF038128">
    <property type="entry name" value="choice_anch_J"/>
    <property type="match status" value="1"/>
</dbReference>
<evidence type="ECO:0000313" key="3">
    <source>
        <dbReference type="EMBL" id="SFU76195.1"/>
    </source>
</evidence>
<protein>
    <submittedName>
        <fullName evidence="3">Gliding motility-associated C-terminal domain-containing protein</fullName>
    </submittedName>
</protein>
<dbReference type="InterPro" id="IPR011628">
    <property type="entry name" value="Cleaved_adhesin"/>
</dbReference>
<dbReference type="CDD" id="cd00063">
    <property type="entry name" value="FN3"/>
    <property type="match status" value="2"/>
</dbReference>
<dbReference type="InterPro" id="IPR003961">
    <property type="entry name" value="FN3_dom"/>
</dbReference>
<dbReference type="Gene3D" id="2.60.40.10">
    <property type="entry name" value="Immunoglobulins"/>
    <property type="match status" value="2"/>
</dbReference>
<keyword evidence="1" id="KW-0732">Signal</keyword>
<feature type="chain" id="PRO_5011740149" evidence="1">
    <location>
        <begin position="25"/>
        <end position="1178"/>
    </location>
</feature>
<dbReference type="Gene3D" id="2.60.120.200">
    <property type="match status" value="1"/>
</dbReference>
<feature type="domain" description="Fibronectin type-III" evidence="2">
    <location>
        <begin position="196"/>
        <end position="285"/>
    </location>
</feature>
<dbReference type="OrthoDB" id="608579at2"/>
<dbReference type="Pfam" id="PF07675">
    <property type="entry name" value="Cleaved_Adhesin"/>
    <property type="match status" value="1"/>
</dbReference>